<evidence type="ECO:0000256" key="10">
    <source>
        <dbReference type="ARBA" id="ARBA00023136"/>
    </source>
</evidence>
<feature type="transmembrane region" description="Helical" evidence="12">
    <location>
        <begin position="25"/>
        <end position="47"/>
    </location>
</feature>
<dbReference type="Proteomes" id="UP000078595">
    <property type="component" value="Chromosome 5"/>
</dbReference>
<feature type="compositionally biased region" description="Low complexity" evidence="11">
    <location>
        <begin position="89"/>
        <end position="112"/>
    </location>
</feature>
<dbReference type="GO" id="GO:0005743">
    <property type="term" value="C:mitochondrial inner membrane"/>
    <property type="evidence" value="ECO:0007669"/>
    <property type="project" value="UniProtKB-SubCell"/>
</dbReference>
<evidence type="ECO:0000256" key="9">
    <source>
        <dbReference type="ARBA" id="ARBA00023128"/>
    </source>
</evidence>
<dbReference type="PANTHER" id="PTHR17130:SF14">
    <property type="entry name" value="CYTOCHROME C OXIDASE ASSEMBLY PROTEIN COX16 HOMOLOG, MITOCHONDRIAL"/>
    <property type="match status" value="1"/>
</dbReference>
<evidence type="ECO:0000256" key="11">
    <source>
        <dbReference type="SAM" id="MobiDB-lite"/>
    </source>
</evidence>
<reference evidence="14" key="3">
    <citation type="submission" date="2024-02" db="EMBL/GenBank/DDBJ databases">
        <title>Comparative genomics of Cryptococcus and Kwoniella reveals pathogenesis evolution and contrasting modes of karyotype evolution via chromosome fusion or intercentromeric recombination.</title>
        <authorList>
            <person name="Coelho M.A."/>
            <person name="David-Palma M."/>
            <person name="Shea T."/>
            <person name="Bowers K."/>
            <person name="McGinley-Smith S."/>
            <person name="Mohammad A.W."/>
            <person name="Gnirke A."/>
            <person name="Yurkov A.M."/>
            <person name="Nowrousian M."/>
            <person name="Sun S."/>
            <person name="Cuomo C.A."/>
            <person name="Heitman J."/>
        </authorList>
    </citation>
    <scope>NUCLEOTIDE SEQUENCE</scope>
    <source>
        <strain evidence="14">CBS 10117</strain>
    </source>
</reference>
<dbReference type="AlphaFoldDB" id="A0A1A6A494"/>
<dbReference type="PANTHER" id="PTHR17130">
    <property type="entry name" value="MITOCHONDRIAL OUTER MEMBRANE PROTEIN 25"/>
    <property type="match status" value="1"/>
</dbReference>
<sequence>MPPFTARPLNQSAPTFLTQIRKHPFVLFGLPFVGIIVASSFALSSFTQTRYDYQQSRVQSVNVEEGLGMRSDRRKVDLKEEYYRLNAPSDRISSLSTSTTTPAPTHDPADSALDADLITGPSSSTSVSDSIPKKPRKSKFSMTPVSQDDYEPVRVPRPEGVPEWGGGKPSEEAPIKGQRKTDRWV</sequence>
<dbReference type="KEGG" id="kdj:28967906"/>
<evidence type="ECO:0000256" key="6">
    <source>
        <dbReference type="ARBA" id="ARBA00022692"/>
    </source>
</evidence>
<gene>
    <name evidence="13" type="ORF">I303_04207</name>
    <name evidence="14" type="ORF">I303_104812</name>
</gene>
<reference evidence="13" key="1">
    <citation type="submission" date="2013-07" db="EMBL/GenBank/DDBJ databases">
        <title>The Genome Sequence of Cryptococcus dejecticola CBS10117.</title>
        <authorList>
            <consortium name="The Broad Institute Genome Sequencing Platform"/>
            <person name="Cuomo C."/>
            <person name="Litvintseva A."/>
            <person name="Chen Y."/>
            <person name="Heitman J."/>
            <person name="Sun S."/>
            <person name="Springer D."/>
            <person name="Dromer F."/>
            <person name="Young S.K."/>
            <person name="Zeng Q."/>
            <person name="Gargeya S."/>
            <person name="Fitzgerald M."/>
            <person name="Abouelleil A."/>
            <person name="Alvarado L."/>
            <person name="Berlin A.M."/>
            <person name="Chapman S.B."/>
            <person name="Dewar J."/>
            <person name="Goldberg J."/>
            <person name="Griggs A."/>
            <person name="Gujja S."/>
            <person name="Hansen M."/>
            <person name="Howarth C."/>
            <person name="Imamovic A."/>
            <person name="Larimer J."/>
            <person name="McCowan C."/>
            <person name="Murphy C."/>
            <person name="Pearson M."/>
            <person name="Priest M."/>
            <person name="Roberts A."/>
            <person name="Saif S."/>
            <person name="Shea T."/>
            <person name="Sykes S."/>
            <person name="Wortman J."/>
            <person name="Nusbaum C."/>
            <person name="Birren B."/>
        </authorList>
    </citation>
    <scope>NUCLEOTIDE SEQUENCE [LARGE SCALE GENOMIC DNA]</scope>
    <source>
        <strain evidence="13">CBS 10117</strain>
    </source>
</reference>
<protein>
    <recommendedName>
        <fullName evidence="4">Cytochrome c oxidase assembly protein COX16, mitochondrial</fullName>
    </recommendedName>
    <alternativeName>
        <fullName evidence="5">Cytochrome c oxidase assembly protein cox16, mitochondrial</fullName>
    </alternativeName>
</protein>
<dbReference type="VEuPathDB" id="FungiDB:I303_04207"/>
<dbReference type="EMBL" id="CP144534">
    <property type="protein sequence ID" value="WWC62217.1"/>
    <property type="molecule type" value="Genomic_DNA"/>
</dbReference>
<proteinExistence type="inferred from homology"/>
<evidence type="ECO:0000256" key="4">
    <source>
        <dbReference type="ARBA" id="ARBA00015368"/>
    </source>
</evidence>
<reference evidence="14" key="2">
    <citation type="submission" date="2013-07" db="EMBL/GenBank/DDBJ databases">
        <authorList>
            <consortium name="The Broad Institute Genome Sequencing Platform"/>
            <person name="Cuomo C."/>
            <person name="Litvintseva A."/>
            <person name="Chen Y."/>
            <person name="Heitman J."/>
            <person name="Sun S."/>
            <person name="Springer D."/>
            <person name="Dromer F."/>
            <person name="Young S.K."/>
            <person name="Zeng Q."/>
            <person name="Gargeya S."/>
            <person name="Fitzgerald M."/>
            <person name="Abouelleil A."/>
            <person name="Alvarado L."/>
            <person name="Berlin A.M."/>
            <person name="Chapman S.B."/>
            <person name="Dewar J."/>
            <person name="Goldberg J."/>
            <person name="Griggs A."/>
            <person name="Gujja S."/>
            <person name="Hansen M."/>
            <person name="Howarth C."/>
            <person name="Imamovic A."/>
            <person name="Larimer J."/>
            <person name="McCowan C."/>
            <person name="Murphy C."/>
            <person name="Pearson M."/>
            <person name="Priest M."/>
            <person name="Roberts A."/>
            <person name="Saif S."/>
            <person name="Shea T."/>
            <person name="Sykes S."/>
            <person name="Wortman J."/>
            <person name="Nusbaum C."/>
            <person name="Birren B."/>
        </authorList>
    </citation>
    <scope>NUCLEOTIDE SEQUENCE</scope>
    <source>
        <strain evidence="14">CBS 10117</strain>
    </source>
</reference>
<dbReference type="Pfam" id="PF14138">
    <property type="entry name" value="COX16"/>
    <property type="match status" value="1"/>
</dbReference>
<accession>A0A1A6A494</accession>
<name>A0A1A6A494_9TREE</name>
<evidence type="ECO:0000256" key="12">
    <source>
        <dbReference type="SAM" id="Phobius"/>
    </source>
</evidence>
<evidence type="ECO:0000256" key="7">
    <source>
        <dbReference type="ARBA" id="ARBA00022792"/>
    </source>
</evidence>
<dbReference type="InterPro" id="IPR020164">
    <property type="entry name" value="Cyt_c_Oxase_assmbl_COX16"/>
</dbReference>
<evidence type="ECO:0000313" key="14">
    <source>
        <dbReference type="EMBL" id="WWC62217.1"/>
    </source>
</evidence>
<dbReference type="RefSeq" id="XP_018262727.1">
    <property type="nucleotide sequence ID" value="XM_018407516.1"/>
</dbReference>
<dbReference type="EMBL" id="KI894031">
    <property type="protein sequence ID" value="OBR84885.1"/>
    <property type="molecule type" value="Genomic_DNA"/>
</dbReference>
<keyword evidence="7" id="KW-0999">Mitochondrion inner membrane</keyword>
<comment type="function">
    <text evidence="1">Required for the assembly of the mitochondrial respiratory chain complex IV (CIV), also known as cytochrome c oxidase. May participate in merging the COX1 and COX2 assembly lines.</text>
</comment>
<dbReference type="OrthoDB" id="5516033at2759"/>
<feature type="region of interest" description="Disordered" evidence="11">
    <location>
        <begin position="89"/>
        <end position="185"/>
    </location>
</feature>
<dbReference type="STRING" id="1296121.A0A1A6A494"/>
<keyword evidence="10 12" id="KW-0472">Membrane</keyword>
<keyword evidence="9" id="KW-0496">Mitochondrion</keyword>
<comment type="similarity">
    <text evidence="3">Belongs to the COX16 family.</text>
</comment>
<keyword evidence="6 12" id="KW-0812">Transmembrane</keyword>
<dbReference type="GO" id="GO:0033617">
    <property type="term" value="P:mitochondrial respiratory chain complex IV assembly"/>
    <property type="evidence" value="ECO:0007669"/>
    <property type="project" value="TreeGrafter"/>
</dbReference>
<evidence type="ECO:0000313" key="13">
    <source>
        <dbReference type="EMBL" id="OBR84885.1"/>
    </source>
</evidence>
<keyword evidence="15" id="KW-1185">Reference proteome</keyword>
<evidence type="ECO:0000313" key="15">
    <source>
        <dbReference type="Proteomes" id="UP000078595"/>
    </source>
</evidence>
<feature type="compositionally biased region" description="Basic and acidic residues" evidence="11">
    <location>
        <begin position="169"/>
        <end position="185"/>
    </location>
</feature>
<organism evidence="13">
    <name type="scientific">Kwoniella dejecticola CBS 10117</name>
    <dbReference type="NCBI Taxonomy" id="1296121"/>
    <lineage>
        <taxon>Eukaryota</taxon>
        <taxon>Fungi</taxon>
        <taxon>Dikarya</taxon>
        <taxon>Basidiomycota</taxon>
        <taxon>Agaricomycotina</taxon>
        <taxon>Tremellomycetes</taxon>
        <taxon>Tremellales</taxon>
        <taxon>Cryptococcaceae</taxon>
        <taxon>Kwoniella</taxon>
    </lineage>
</organism>
<evidence type="ECO:0000256" key="3">
    <source>
        <dbReference type="ARBA" id="ARBA00008370"/>
    </source>
</evidence>
<evidence type="ECO:0000256" key="8">
    <source>
        <dbReference type="ARBA" id="ARBA00022989"/>
    </source>
</evidence>
<evidence type="ECO:0000256" key="5">
    <source>
        <dbReference type="ARBA" id="ARBA00019222"/>
    </source>
</evidence>
<evidence type="ECO:0000256" key="1">
    <source>
        <dbReference type="ARBA" id="ARBA00002490"/>
    </source>
</evidence>
<keyword evidence="8 12" id="KW-1133">Transmembrane helix</keyword>
<evidence type="ECO:0000256" key="2">
    <source>
        <dbReference type="ARBA" id="ARBA00004434"/>
    </source>
</evidence>
<dbReference type="GeneID" id="28967906"/>
<comment type="subcellular location">
    <subcellularLocation>
        <location evidence="2">Mitochondrion inner membrane</location>
        <topology evidence="2">Single-pass membrane protein</topology>
    </subcellularLocation>
</comment>